<evidence type="ECO:0000313" key="2">
    <source>
        <dbReference type="Proteomes" id="UP000814128"/>
    </source>
</evidence>
<sequence>MATGPSAGRLMGKDGYVSAGTVDGPGHGRPGNYCIVIRTMPSEGARHLSSTPTVTYGVYHPLLAPQTDPAQMTEPELDLADDASGALASNAPDADPFTRLPDEFLAVLKQSGVASDAMFDHDFVTDGPAESRQVLLRYAHFHAAHVSARETREDCLICVASEFNRGTVASVLSEARAELEGELRDARESATRASAEAKASRVERDAARTRMLAAQTEAADRATTNRQLLDEATALRARISALESSEVHTLLELGEDWATAIGIAALKAMIANSVSQPPTAVQWNAKVCAEHFRSLWADDKRPVGVLIYLYWPEVGTGPLNIWLDAATIRGHLLFERTVSRARNARLFATALLVALDPSKYHAYVVNNPRGWTVGEKLDCGRAGKIEALAADPEIVMQIWMRCGITPEHATDAFKYALYFTFEAYILRRVPDLPCPTGLLELYDAVRMADIYGRRPDGVSPMVHPWPAWIPGKMTISKVAWSGNQPPPPMPAVPLWDVDQDHLAPAPTLGYIHEHTGMGVVTAPSSHIGPDRGPRRAPRDYRTLHRNPYPLPYDESESPRVAGHMARQGLAAGSYGGPVQPYGRPRASGGSVPPMPASSTPATVSFTTDRLRDDVAMDQ</sequence>
<evidence type="ECO:0000313" key="1">
    <source>
        <dbReference type="EMBL" id="KAI0027054.1"/>
    </source>
</evidence>
<protein>
    <submittedName>
        <fullName evidence="1">Uncharacterized protein</fullName>
    </submittedName>
</protein>
<name>A0ACB8Q5K5_9AGAM</name>
<accession>A0ACB8Q5K5</accession>
<gene>
    <name evidence="1" type="ORF">K488DRAFT_91409</name>
</gene>
<reference evidence="1" key="2">
    <citation type="journal article" date="2022" name="New Phytol.">
        <title>Evolutionary transition to the ectomycorrhizal habit in the genomes of a hyperdiverse lineage of mushroom-forming fungi.</title>
        <authorList>
            <person name="Looney B."/>
            <person name="Miyauchi S."/>
            <person name="Morin E."/>
            <person name="Drula E."/>
            <person name="Courty P.E."/>
            <person name="Kohler A."/>
            <person name="Kuo A."/>
            <person name="LaButti K."/>
            <person name="Pangilinan J."/>
            <person name="Lipzen A."/>
            <person name="Riley R."/>
            <person name="Andreopoulos W."/>
            <person name="He G."/>
            <person name="Johnson J."/>
            <person name="Nolan M."/>
            <person name="Tritt A."/>
            <person name="Barry K.W."/>
            <person name="Grigoriev I.V."/>
            <person name="Nagy L.G."/>
            <person name="Hibbett D."/>
            <person name="Henrissat B."/>
            <person name="Matheny P.B."/>
            <person name="Labbe J."/>
            <person name="Martin F.M."/>
        </authorList>
    </citation>
    <scope>NUCLEOTIDE SEQUENCE</scope>
    <source>
        <strain evidence="1">EC-137</strain>
    </source>
</reference>
<reference evidence="1" key="1">
    <citation type="submission" date="2021-02" db="EMBL/GenBank/DDBJ databases">
        <authorList>
            <consortium name="DOE Joint Genome Institute"/>
            <person name="Ahrendt S."/>
            <person name="Looney B.P."/>
            <person name="Miyauchi S."/>
            <person name="Morin E."/>
            <person name="Drula E."/>
            <person name="Courty P.E."/>
            <person name="Chicoki N."/>
            <person name="Fauchery L."/>
            <person name="Kohler A."/>
            <person name="Kuo A."/>
            <person name="Labutti K."/>
            <person name="Pangilinan J."/>
            <person name="Lipzen A."/>
            <person name="Riley R."/>
            <person name="Andreopoulos W."/>
            <person name="He G."/>
            <person name="Johnson J."/>
            <person name="Barry K.W."/>
            <person name="Grigoriev I.V."/>
            <person name="Nagy L."/>
            <person name="Hibbett D."/>
            <person name="Henrissat B."/>
            <person name="Matheny P.B."/>
            <person name="Labbe J."/>
            <person name="Martin F."/>
        </authorList>
    </citation>
    <scope>NUCLEOTIDE SEQUENCE</scope>
    <source>
        <strain evidence="1">EC-137</strain>
    </source>
</reference>
<proteinExistence type="predicted"/>
<keyword evidence="2" id="KW-1185">Reference proteome</keyword>
<dbReference type="EMBL" id="MU274028">
    <property type="protein sequence ID" value="KAI0027054.1"/>
    <property type="molecule type" value="Genomic_DNA"/>
</dbReference>
<comment type="caution">
    <text evidence="1">The sequence shown here is derived from an EMBL/GenBank/DDBJ whole genome shotgun (WGS) entry which is preliminary data.</text>
</comment>
<organism evidence="1 2">
    <name type="scientific">Vararia minispora EC-137</name>
    <dbReference type="NCBI Taxonomy" id="1314806"/>
    <lineage>
        <taxon>Eukaryota</taxon>
        <taxon>Fungi</taxon>
        <taxon>Dikarya</taxon>
        <taxon>Basidiomycota</taxon>
        <taxon>Agaricomycotina</taxon>
        <taxon>Agaricomycetes</taxon>
        <taxon>Russulales</taxon>
        <taxon>Lachnocladiaceae</taxon>
        <taxon>Vararia</taxon>
    </lineage>
</organism>
<dbReference type="Proteomes" id="UP000814128">
    <property type="component" value="Unassembled WGS sequence"/>
</dbReference>